<dbReference type="PANTHER" id="PTHR11102:SF147">
    <property type="entry name" value="SEL1L ADAPTOR SUBUNIT OF ERAD E3 UBIQUITIN LIGASE"/>
    <property type="match status" value="1"/>
</dbReference>
<dbReference type="AlphaFoldDB" id="A0AAD8YII9"/>
<evidence type="ECO:0000256" key="4">
    <source>
        <dbReference type="ARBA" id="ARBA00038101"/>
    </source>
</evidence>
<dbReference type="PROSITE" id="PS50865">
    <property type="entry name" value="ZF_MYND_2"/>
    <property type="match status" value="1"/>
</dbReference>
<evidence type="ECO:0000259" key="6">
    <source>
        <dbReference type="PROSITE" id="PS50089"/>
    </source>
</evidence>
<accession>A0AAD8YII9</accession>
<dbReference type="SMART" id="SM00671">
    <property type="entry name" value="SEL1"/>
    <property type="match status" value="4"/>
</dbReference>
<comment type="caution">
    <text evidence="8">The sequence shown here is derived from an EMBL/GenBank/DDBJ whole genome shotgun (WGS) entry which is preliminary data.</text>
</comment>
<name>A0AAD8YII9_9STRA</name>
<dbReference type="InterPro" id="IPR011990">
    <property type="entry name" value="TPR-like_helical_dom_sf"/>
</dbReference>
<dbReference type="GO" id="GO:0036503">
    <property type="term" value="P:ERAD pathway"/>
    <property type="evidence" value="ECO:0007669"/>
    <property type="project" value="TreeGrafter"/>
</dbReference>
<sequence length="435" mass="48758">MSANEDLEEASNNMMMYCAACGIAGADDIKLKKCTACKSVRYCGVKCQKEHRPKHKKECKNRAAELRDEILFKQPECGDLGDCPICCIPLSIDAQKSILMACCCKMVCAGCNIANQKREVQESMENKCPFCRHPAPYNEKEVKINLMRRIEVNDPAAMRQMGQFCYYEGDHRGAFEYFSKAAELGNAGAHYLLSSLYDKGEGVKKDEKKEVFHLEQAAIEVDDTKLKKCTACKSVRYCSVICQKEHRPKHKSECKKRSAELRDEILFRQPESSGLGDCPICCIPLPINAQGSTLMACCSKTICNGCAHANTIHQLEENLEESCPFCRHPAPDSDDETKKDLMRRIEVNDPSAMRHMGTCCHQEEDYGGAFEYYTKAAESELGDATAHYLLSCMYHAGKGVRRDEKKKVYHLEEAAIGGNPFARNNLALSINTLED</sequence>
<evidence type="ECO:0000313" key="8">
    <source>
        <dbReference type="EMBL" id="KAK1747201.1"/>
    </source>
</evidence>
<organism evidence="8 9">
    <name type="scientific">Skeletonema marinoi</name>
    <dbReference type="NCBI Taxonomy" id="267567"/>
    <lineage>
        <taxon>Eukaryota</taxon>
        <taxon>Sar</taxon>
        <taxon>Stramenopiles</taxon>
        <taxon>Ochrophyta</taxon>
        <taxon>Bacillariophyta</taxon>
        <taxon>Coscinodiscophyceae</taxon>
        <taxon>Thalassiosirophycidae</taxon>
        <taxon>Thalassiosirales</taxon>
        <taxon>Skeletonemataceae</taxon>
        <taxon>Skeletonema</taxon>
        <taxon>Skeletonema marinoi-dohrnii complex</taxon>
    </lineage>
</organism>
<dbReference type="GO" id="GO:0005789">
    <property type="term" value="C:endoplasmic reticulum membrane"/>
    <property type="evidence" value="ECO:0007669"/>
    <property type="project" value="TreeGrafter"/>
</dbReference>
<feature type="domain" description="MYND-type" evidence="7">
    <location>
        <begin position="18"/>
        <end position="59"/>
    </location>
</feature>
<dbReference type="Pfam" id="PF01753">
    <property type="entry name" value="zf-MYND"/>
    <property type="match status" value="2"/>
</dbReference>
<dbReference type="Gene3D" id="1.25.40.10">
    <property type="entry name" value="Tetratricopeptide repeat domain"/>
    <property type="match status" value="2"/>
</dbReference>
<keyword evidence="9" id="KW-1185">Reference proteome</keyword>
<evidence type="ECO:0000256" key="3">
    <source>
        <dbReference type="ARBA" id="ARBA00022833"/>
    </source>
</evidence>
<dbReference type="GO" id="GO:0008270">
    <property type="term" value="F:zinc ion binding"/>
    <property type="evidence" value="ECO:0007669"/>
    <property type="project" value="UniProtKB-KW"/>
</dbReference>
<dbReference type="Proteomes" id="UP001224775">
    <property type="component" value="Unassembled WGS sequence"/>
</dbReference>
<dbReference type="EMBL" id="JATAAI010000003">
    <property type="protein sequence ID" value="KAK1747201.1"/>
    <property type="molecule type" value="Genomic_DNA"/>
</dbReference>
<dbReference type="Gene3D" id="6.10.140.2220">
    <property type="match status" value="2"/>
</dbReference>
<dbReference type="InterPro" id="IPR001841">
    <property type="entry name" value="Znf_RING"/>
</dbReference>
<dbReference type="Pfam" id="PF08238">
    <property type="entry name" value="Sel1"/>
    <property type="match status" value="4"/>
</dbReference>
<protein>
    <recommendedName>
        <fullName evidence="10">MYND-type domain-containing protein</fullName>
    </recommendedName>
</protein>
<dbReference type="InterPro" id="IPR002893">
    <property type="entry name" value="Znf_MYND"/>
</dbReference>
<evidence type="ECO:0008006" key="10">
    <source>
        <dbReference type="Google" id="ProtNLM"/>
    </source>
</evidence>
<evidence type="ECO:0000259" key="7">
    <source>
        <dbReference type="PROSITE" id="PS50865"/>
    </source>
</evidence>
<proteinExistence type="inferred from homology"/>
<keyword evidence="1" id="KW-0479">Metal-binding</keyword>
<dbReference type="InterPro" id="IPR050767">
    <property type="entry name" value="Sel1_AlgK"/>
</dbReference>
<keyword evidence="2 5" id="KW-0863">Zinc-finger</keyword>
<reference evidence="8" key="1">
    <citation type="submission" date="2023-06" db="EMBL/GenBank/DDBJ databases">
        <title>Survivors Of The Sea: Transcriptome response of Skeletonema marinoi to long-term dormancy.</title>
        <authorList>
            <person name="Pinder M.I.M."/>
            <person name="Kourtchenko O."/>
            <person name="Robertson E.K."/>
            <person name="Larsson T."/>
            <person name="Maumus F."/>
            <person name="Osuna-Cruz C.M."/>
            <person name="Vancaester E."/>
            <person name="Stenow R."/>
            <person name="Vandepoele K."/>
            <person name="Ploug H."/>
            <person name="Bruchert V."/>
            <person name="Godhe A."/>
            <person name="Topel M."/>
        </authorList>
    </citation>
    <scope>NUCLEOTIDE SEQUENCE</scope>
    <source>
        <strain evidence="8">R05AC</strain>
    </source>
</reference>
<dbReference type="PROSITE" id="PS50089">
    <property type="entry name" value="ZF_RING_2"/>
    <property type="match status" value="1"/>
</dbReference>
<dbReference type="InterPro" id="IPR006597">
    <property type="entry name" value="Sel1-like"/>
</dbReference>
<evidence type="ECO:0000256" key="1">
    <source>
        <dbReference type="ARBA" id="ARBA00022723"/>
    </source>
</evidence>
<evidence type="ECO:0000313" key="9">
    <source>
        <dbReference type="Proteomes" id="UP001224775"/>
    </source>
</evidence>
<dbReference type="SUPFAM" id="SSF81901">
    <property type="entry name" value="HCP-like"/>
    <property type="match status" value="2"/>
</dbReference>
<evidence type="ECO:0000256" key="2">
    <source>
        <dbReference type="ARBA" id="ARBA00022771"/>
    </source>
</evidence>
<dbReference type="SUPFAM" id="SSF144232">
    <property type="entry name" value="HIT/MYND zinc finger-like"/>
    <property type="match status" value="2"/>
</dbReference>
<dbReference type="PANTHER" id="PTHR11102">
    <property type="entry name" value="SEL-1-LIKE PROTEIN"/>
    <property type="match status" value="1"/>
</dbReference>
<dbReference type="PROSITE" id="PS01360">
    <property type="entry name" value="ZF_MYND_1"/>
    <property type="match status" value="1"/>
</dbReference>
<evidence type="ECO:0000256" key="5">
    <source>
        <dbReference type="PROSITE-ProRule" id="PRU00134"/>
    </source>
</evidence>
<comment type="similarity">
    <text evidence="4">Belongs to the sel-1 family.</text>
</comment>
<gene>
    <name evidence="8" type="ORF">QTG54_002545</name>
</gene>
<keyword evidence="3" id="KW-0862">Zinc</keyword>
<feature type="domain" description="RING-type" evidence="6">
    <location>
        <begin position="278"/>
        <end position="327"/>
    </location>
</feature>